<proteinExistence type="predicted"/>
<evidence type="ECO:0000313" key="1">
    <source>
        <dbReference type="EMBL" id="JAP23161.1"/>
    </source>
</evidence>
<organism evidence="1">
    <name type="scientific">Solanum chacoense</name>
    <name type="common">Chaco potato</name>
    <dbReference type="NCBI Taxonomy" id="4108"/>
    <lineage>
        <taxon>Eukaryota</taxon>
        <taxon>Viridiplantae</taxon>
        <taxon>Streptophyta</taxon>
        <taxon>Embryophyta</taxon>
        <taxon>Tracheophyta</taxon>
        <taxon>Spermatophyta</taxon>
        <taxon>Magnoliopsida</taxon>
        <taxon>eudicotyledons</taxon>
        <taxon>Gunneridae</taxon>
        <taxon>Pentapetalae</taxon>
        <taxon>asterids</taxon>
        <taxon>lamiids</taxon>
        <taxon>Solanales</taxon>
        <taxon>Solanaceae</taxon>
        <taxon>Solanoideae</taxon>
        <taxon>Solaneae</taxon>
        <taxon>Solanum</taxon>
    </lineage>
</organism>
<dbReference type="AlphaFoldDB" id="A0A0V0HTH0"/>
<accession>A0A0V0HTH0</accession>
<sequence length="99" mass="11390">MEVAMSLNPLVRLPLSNSRNHEDFSLLKHSVVSTTRRTTQKRKLLVVEAKGRKGGMAARQYQRMAPPMPKIEDDGNPKFVIFIRMANVSSLYIFHFYLL</sequence>
<dbReference type="EMBL" id="GEDG01015772">
    <property type="protein sequence ID" value="JAP23161.1"/>
    <property type="molecule type" value="Transcribed_RNA"/>
</dbReference>
<dbReference type="PANTHER" id="PTHR48191">
    <property type="entry name" value="PROTEIN HHL1 CHLOROPLASTIC"/>
    <property type="match status" value="1"/>
</dbReference>
<name>A0A0V0HTH0_SOLCH</name>
<protein>
    <submittedName>
        <fullName evidence="1">Putative ovule protein</fullName>
    </submittedName>
</protein>
<reference evidence="1" key="1">
    <citation type="submission" date="2015-12" db="EMBL/GenBank/DDBJ databases">
        <title>Gene expression during late stages of embryo sac development: a critical building block for successful pollen-pistil interactions.</title>
        <authorList>
            <person name="Liu Y."/>
            <person name="Joly V."/>
            <person name="Sabar M."/>
            <person name="Matton D.P."/>
        </authorList>
    </citation>
    <scope>NUCLEOTIDE SEQUENCE</scope>
</reference>
<dbReference type="PANTHER" id="PTHR48191:SF2">
    <property type="entry name" value="PROTEIN HHL1, CHLOROPLASTIC"/>
    <property type="match status" value="1"/>
</dbReference>
<dbReference type="InterPro" id="IPR045388">
    <property type="entry name" value="HHL1-like"/>
</dbReference>